<feature type="compositionally biased region" description="Low complexity" evidence="2">
    <location>
        <begin position="96"/>
        <end position="109"/>
    </location>
</feature>
<gene>
    <name evidence="3" type="ORF">LCGC14_3166420</name>
</gene>
<keyword evidence="1" id="KW-0175">Coiled coil</keyword>
<evidence type="ECO:0000256" key="1">
    <source>
        <dbReference type="SAM" id="Coils"/>
    </source>
</evidence>
<feature type="region of interest" description="Disordered" evidence="2">
    <location>
        <begin position="69"/>
        <end position="115"/>
    </location>
</feature>
<reference evidence="3" key="1">
    <citation type="journal article" date="2015" name="Nature">
        <title>Complex archaea that bridge the gap between prokaryotes and eukaryotes.</title>
        <authorList>
            <person name="Spang A."/>
            <person name="Saw J.H."/>
            <person name="Jorgensen S.L."/>
            <person name="Zaremba-Niedzwiedzka K."/>
            <person name="Martijn J."/>
            <person name="Lind A.E."/>
            <person name="van Eijk R."/>
            <person name="Schleper C."/>
            <person name="Guy L."/>
            <person name="Ettema T.J."/>
        </authorList>
    </citation>
    <scope>NUCLEOTIDE SEQUENCE</scope>
</reference>
<proteinExistence type="predicted"/>
<comment type="caution">
    <text evidence="3">The sequence shown here is derived from an EMBL/GenBank/DDBJ whole genome shotgun (WGS) entry which is preliminary data.</text>
</comment>
<sequence>NPYDTPYDAFINYMNVLSDFTVRVNAAVPKTSVEKEIANLTGIIDEKDKTIEKYEKELYELNKQLLTGKSAGAKETAPKKTGGTTGKDTAKKKTAAKTTAGKKTVVKATAGKKKA</sequence>
<organism evidence="3">
    <name type="scientific">marine sediment metagenome</name>
    <dbReference type="NCBI Taxonomy" id="412755"/>
    <lineage>
        <taxon>unclassified sequences</taxon>
        <taxon>metagenomes</taxon>
        <taxon>ecological metagenomes</taxon>
    </lineage>
</organism>
<feature type="compositionally biased region" description="Low complexity" evidence="2">
    <location>
        <begin position="69"/>
        <end position="82"/>
    </location>
</feature>
<feature type="non-terminal residue" evidence="3">
    <location>
        <position position="1"/>
    </location>
</feature>
<name>A0A0F8Y9N6_9ZZZZ</name>
<feature type="coiled-coil region" evidence="1">
    <location>
        <begin position="37"/>
        <end position="64"/>
    </location>
</feature>
<dbReference type="AlphaFoldDB" id="A0A0F8Y9N6"/>
<accession>A0A0F8Y9N6</accession>
<evidence type="ECO:0000256" key="2">
    <source>
        <dbReference type="SAM" id="MobiDB-lite"/>
    </source>
</evidence>
<protein>
    <submittedName>
        <fullName evidence="3">Uncharacterized protein</fullName>
    </submittedName>
</protein>
<evidence type="ECO:0000313" key="3">
    <source>
        <dbReference type="EMBL" id="KKK44871.1"/>
    </source>
</evidence>
<dbReference type="EMBL" id="LAZR01070139">
    <property type="protein sequence ID" value="KKK44871.1"/>
    <property type="molecule type" value="Genomic_DNA"/>
</dbReference>